<reference evidence="7 8" key="1">
    <citation type="journal article" date="2018" name="Plant J.">
        <title>Genome sequences of Chlorella sorokiniana UTEX 1602 and Micractinium conductrix SAG 241.80: implications to maltose excretion by a green alga.</title>
        <authorList>
            <person name="Arriola M.B."/>
            <person name="Velmurugan N."/>
            <person name="Zhang Y."/>
            <person name="Plunkett M.H."/>
            <person name="Hondzo H."/>
            <person name="Barney B.M."/>
        </authorList>
    </citation>
    <scope>NUCLEOTIDE SEQUENCE [LARGE SCALE GENOMIC DNA]</scope>
    <source>
        <strain evidence="7 8">SAG 241.80</strain>
    </source>
</reference>
<gene>
    <name evidence="7" type="ORF">C2E20_6713</name>
</gene>
<keyword evidence="3 6" id="KW-0812">Transmembrane</keyword>
<comment type="subcellular location">
    <subcellularLocation>
        <location evidence="1">Membrane</location>
        <topology evidence="1">Multi-pass membrane protein</topology>
    </subcellularLocation>
</comment>
<dbReference type="STRING" id="554055.A0A2P6V6L3"/>
<evidence type="ECO:0000256" key="3">
    <source>
        <dbReference type="ARBA" id="ARBA00022692"/>
    </source>
</evidence>
<dbReference type="GO" id="GO:0016020">
    <property type="term" value="C:membrane"/>
    <property type="evidence" value="ECO:0007669"/>
    <property type="project" value="UniProtKB-SubCell"/>
</dbReference>
<dbReference type="EMBL" id="LHPF02000024">
    <property type="protein sequence ID" value="PSC69729.1"/>
    <property type="molecule type" value="Genomic_DNA"/>
</dbReference>
<feature type="transmembrane region" description="Helical" evidence="6">
    <location>
        <begin position="224"/>
        <end position="243"/>
    </location>
</feature>
<dbReference type="PANTHER" id="PTHR45649:SF26">
    <property type="entry name" value="OS04G0435100 PROTEIN"/>
    <property type="match status" value="1"/>
</dbReference>
<evidence type="ECO:0000256" key="1">
    <source>
        <dbReference type="ARBA" id="ARBA00004141"/>
    </source>
</evidence>
<organism evidence="7 8">
    <name type="scientific">Micractinium conductrix</name>
    <dbReference type="NCBI Taxonomy" id="554055"/>
    <lineage>
        <taxon>Eukaryota</taxon>
        <taxon>Viridiplantae</taxon>
        <taxon>Chlorophyta</taxon>
        <taxon>core chlorophytes</taxon>
        <taxon>Trebouxiophyceae</taxon>
        <taxon>Chlorellales</taxon>
        <taxon>Chlorellaceae</taxon>
        <taxon>Chlorella clade</taxon>
        <taxon>Micractinium</taxon>
    </lineage>
</organism>
<feature type="transmembrane region" description="Helical" evidence="6">
    <location>
        <begin position="151"/>
        <end position="172"/>
    </location>
</feature>
<feature type="transmembrane region" description="Helical" evidence="6">
    <location>
        <begin position="16"/>
        <end position="38"/>
    </location>
</feature>
<comment type="caution">
    <text evidence="7">The sequence shown here is derived from an EMBL/GenBank/DDBJ whole genome shotgun (WGS) entry which is preliminary data.</text>
</comment>
<evidence type="ECO:0000313" key="7">
    <source>
        <dbReference type="EMBL" id="PSC69729.1"/>
    </source>
</evidence>
<feature type="transmembrane region" description="Helical" evidence="6">
    <location>
        <begin position="127"/>
        <end position="145"/>
    </location>
</feature>
<feature type="transmembrane region" description="Helical" evidence="6">
    <location>
        <begin position="76"/>
        <end position="96"/>
    </location>
</feature>
<keyword evidence="8" id="KW-1185">Reference proteome</keyword>
<proteinExistence type="predicted"/>
<dbReference type="Gene3D" id="1.20.1740.10">
    <property type="entry name" value="Amino acid/polyamine transporter I"/>
    <property type="match status" value="1"/>
</dbReference>
<name>A0A2P6V6L3_9CHLO</name>
<evidence type="ECO:0000313" key="8">
    <source>
        <dbReference type="Proteomes" id="UP000239649"/>
    </source>
</evidence>
<evidence type="ECO:0000256" key="6">
    <source>
        <dbReference type="SAM" id="Phobius"/>
    </source>
</evidence>
<dbReference type="OrthoDB" id="3257095at2759"/>
<dbReference type="Proteomes" id="UP000239649">
    <property type="component" value="Unassembled WGS sequence"/>
</dbReference>
<dbReference type="PANTHER" id="PTHR45649">
    <property type="entry name" value="AMINO-ACID PERMEASE BAT1"/>
    <property type="match status" value="1"/>
</dbReference>
<evidence type="ECO:0000256" key="2">
    <source>
        <dbReference type="ARBA" id="ARBA00022448"/>
    </source>
</evidence>
<keyword evidence="5 6" id="KW-0472">Membrane</keyword>
<dbReference type="GO" id="GO:0022857">
    <property type="term" value="F:transmembrane transporter activity"/>
    <property type="evidence" value="ECO:0007669"/>
    <property type="project" value="InterPro"/>
</dbReference>
<evidence type="ECO:0000256" key="5">
    <source>
        <dbReference type="ARBA" id="ARBA00023136"/>
    </source>
</evidence>
<accession>A0A2P6V6L3</accession>
<feature type="transmembrane region" description="Helical" evidence="6">
    <location>
        <begin position="184"/>
        <end position="212"/>
    </location>
</feature>
<evidence type="ECO:0000256" key="4">
    <source>
        <dbReference type="ARBA" id="ARBA00022989"/>
    </source>
</evidence>
<dbReference type="AlphaFoldDB" id="A0A2P6V6L3"/>
<sequence>MTEETKGAAKSGPRGIVMTVVVSFFVGFAYLLSLTFSIQDPANLFSPESETGGGYAAAQVIWDAFAGRYGSGKRSIALMVVPLVGQFFCGLASITSNSRMLYAFSRDGAVPGSRWWHSINPKTQTPVAAVWCCAAVACLLGLPILDSAVVFTAVTSIATIGLYISYVIPSLLRITVARKTFQAGAFSLGALSVPIGLAAVLWVCFITVIFVLPTEFPVTKLNLNYAPVAVGVVLIFCTGWWWLPGKLGARTWFKGPQSQVLGGQDSAYLSNPAFQPSPEDGFLVSVGKAHAVVA</sequence>
<dbReference type="Pfam" id="PF13520">
    <property type="entry name" value="AA_permease_2"/>
    <property type="match status" value="1"/>
</dbReference>
<dbReference type="InterPro" id="IPR002293">
    <property type="entry name" value="AA/rel_permease1"/>
</dbReference>
<protein>
    <submittedName>
        <fullName evidence="7">Amino-acid permease BAT1-like protein isoform X2</fullName>
    </submittedName>
</protein>
<keyword evidence="4 6" id="KW-1133">Transmembrane helix</keyword>
<keyword evidence="2" id="KW-0813">Transport</keyword>